<dbReference type="PROSITE" id="PS51257">
    <property type="entry name" value="PROKAR_LIPOPROTEIN"/>
    <property type="match status" value="1"/>
</dbReference>
<proteinExistence type="predicted"/>
<evidence type="ECO:0000313" key="3">
    <source>
        <dbReference type="EMBL" id="PXY39513.1"/>
    </source>
</evidence>
<reference evidence="3 4" key="1">
    <citation type="submission" date="2018-05" db="EMBL/GenBank/DDBJ databases">
        <title>Flavobacterium sp. strain IMCC34759, incomplete genome.</title>
        <authorList>
            <person name="Joung Y."/>
            <person name="Cho J."/>
        </authorList>
    </citation>
    <scope>NUCLEOTIDE SEQUENCE [LARGE SCALE GENOMIC DNA]</scope>
    <source>
        <strain evidence="3 4">IMCC34759</strain>
    </source>
</reference>
<evidence type="ECO:0000256" key="1">
    <source>
        <dbReference type="SAM" id="SignalP"/>
    </source>
</evidence>
<dbReference type="OrthoDB" id="5522116at2"/>
<keyword evidence="4" id="KW-1185">Reference proteome</keyword>
<evidence type="ECO:0000259" key="2">
    <source>
        <dbReference type="Pfam" id="PF14343"/>
    </source>
</evidence>
<organism evidence="3 4">
    <name type="scientific">Flavobacterium cheongpyeongense</name>
    <dbReference type="NCBI Taxonomy" id="2212651"/>
    <lineage>
        <taxon>Bacteria</taxon>
        <taxon>Pseudomonadati</taxon>
        <taxon>Bacteroidota</taxon>
        <taxon>Flavobacteriia</taxon>
        <taxon>Flavobacteriales</taxon>
        <taxon>Flavobacteriaceae</taxon>
        <taxon>Flavobacterium</taxon>
    </lineage>
</organism>
<evidence type="ECO:0000313" key="4">
    <source>
        <dbReference type="Proteomes" id="UP000247903"/>
    </source>
</evidence>
<protein>
    <recommendedName>
        <fullName evidence="2">PrcB C-terminal domain-containing protein</fullName>
    </recommendedName>
</protein>
<dbReference type="Pfam" id="PF14343">
    <property type="entry name" value="PrcB_C"/>
    <property type="match status" value="1"/>
</dbReference>
<keyword evidence="1" id="KW-0732">Signal</keyword>
<dbReference type="AlphaFoldDB" id="A0A2V4BNF3"/>
<name>A0A2V4BNF3_9FLAO</name>
<dbReference type="Proteomes" id="UP000247903">
    <property type="component" value="Unassembled WGS sequence"/>
</dbReference>
<accession>A0A2V4BNF3</accession>
<comment type="caution">
    <text evidence="3">The sequence shown here is derived from an EMBL/GenBank/DDBJ whole genome shotgun (WGS) entry which is preliminary data.</text>
</comment>
<dbReference type="RefSeq" id="WP_110307812.1">
    <property type="nucleotide sequence ID" value="NZ_QJHK01000017.1"/>
</dbReference>
<sequence>MKKLILSLFIAFGISACSLNDDLPQDTCGAYTIVPFSGFPLPCNYSIKEQFPNPAALVINTQEKLNQYFNQHANTCTVASDPTINFTTNFLIGIFSGQKSTTGYGIKISSIVENNCQIIVNFYEYGPQTGETTTPSVNYPADYVLIPKTTKPIFYNKTTENKDNIVIGTFGSVNDFFQLNDYNFLKFLNVVNTENYQFGQYKYTATIKRGEYTLFLKSVPTEILNLKGQTKTYGSPDPQNQGGVYFELRQGASTTKIYIDNTDTEDQSTEVKAFKKAIKDKIVLLKT</sequence>
<dbReference type="InterPro" id="IPR025748">
    <property type="entry name" value="PrcB_C_dom"/>
</dbReference>
<feature type="chain" id="PRO_5015886710" description="PrcB C-terminal domain-containing protein" evidence="1">
    <location>
        <begin position="20"/>
        <end position="287"/>
    </location>
</feature>
<gene>
    <name evidence="3" type="ORF">DMB65_16970</name>
</gene>
<feature type="signal peptide" evidence="1">
    <location>
        <begin position="1"/>
        <end position="19"/>
    </location>
</feature>
<feature type="domain" description="PrcB C-terminal" evidence="2">
    <location>
        <begin position="92"/>
        <end position="144"/>
    </location>
</feature>
<dbReference type="EMBL" id="QJHK01000017">
    <property type="protein sequence ID" value="PXY39513.1"/>
    <property type="molecule type" value="Genomic_DNA"/>
</dbReference>